<keyword evidence="1" id="KW-1133">Transmembrane helix</keyword>
<evidence type="ECO:0000313" key="3">
    <source>
        <dbReference type="Proteomes" id="UP000321323"/>
    </source>
</evidence>
<organism evidence="2 3">
    <name type="scientific">[Empedobacter] haloabium</name>
    <dbReference type="NCBI Taxonomy" id="592317"/>
    <lineage>
        <taxon>Bacteria</taxon>
        <taxon>Pseudomonadati</taxon>
        <taxon>Pseudomonadota</taxon>
        <taxon>Betaproteobacteria</taxon>
        <taxon>Burkholderiales</taxon>
        <taxon>Oxalobacteraceae</taxon>
        <taxon>Telluria group</taxon>
        <taxon>Telluria group incertae sedis</taxon>
    </lineage>
</organism>
<proteinExistence type="predicted"/>
<accession>A0ABZ1UME9</accession>
<dbReference type="InterPro" id="IPR007383">
    <property type="entry name" value="DUF445"/>
</dbReference>
<gene>
    <name evidence="2" type="ORF">E7V67_001100</name>
</gene>
<dbReference type="PANTHER" id="PTHR38442:SF1">
    <property type="entry name" value="INNER MEMBRANE PROTEIN"/>
    <property type="match status" value="1"/>
</dbReference>
<keyword evidence="1" id="KW-0812">Transmembrane</keyword>
<dbReference type="Proteomes" id="UP000321323">
    <property type="component" value="Chromosome"/>
</dbReference>
<dbReference type="Pfam" id="PF04286">
    <property type="entry name" value="DUF445"/>
    <property type="match status" value="1"/>
</dbReference>
<sequence>MPHNNPLPRLKRIRRIATALLAAMAVTFVAARLLQGDYPWLGFVAAFAEAAMVGGLADWFAVTALFRHPLGLPIPHTAIIPRNKDRIGVNIAEFLEHNFITHEVLQEELREVDFAGVSARWLADDANSRAVAERLVGTIPAVVNMIDDRDAAEFFRGALGSSLKDVRLAPILGQVLTVLVAGRQHVRLLQRVLGLVAHALEDNRGYIRQKVHDHSPSWMPRMVDEKFFERLMNGIQSILDDMADEHGEWRARFHTAIEELIDDLQHSPEYEEKLRALLANGLHHPLFREYVGSVWADIRARLQTAGTSPDSRLLARAQDALQVFAAALQENPAIRTKLNDWLRGFAIEAIVERRSLIVAVVRRVIDKWDAETVSQKLEQQVGSDLQFIRINGTLVGGVVGLLLYCLSLGLGRPH</sequence>
<keyword evidence="1" id="KW-0472">Membrane</keyword>
<feature type="transmembrane region" description="Helical" evidence="1">
    <location>
        <begin position="40"/>
        <end position="66"/>
    </location>
</feature>
<dbReference type="PANTHER" id="PTHR38442">
    <property type="entry name" value="INNER MEMBRANE PROTEIN-RELATED"/>
    <property type="match status" value="1"/>
</dbReference>
<keyword evidence="3" id="KW-1185">Reference proteome</keyword>
<reference evidence="2 3" key="1">
    <citation type="journal article" date="2019" name="Int. J. Syst. Evol. Microbiol.">
        <title>The Draft Whole-Genome Sequence of the Antibiotic Producer Empedobacter haloabium ATCC 31962 Provides Indications for Its Taxonomic Reclassification.</title>
        <authorList>
            <person name="Miess H."/>
            <person name="Arlt P."/>
            <person name="Apel A.K."/>
            <person name="Weber T."/>
            <person name="Nieselt K."/>
            <person name="Hanssen F."/>
            <person name="Czemmel S."/>
            <person name="Nahnsen S."/>
            <person name="Gross H."/>
        </authorList>
    </citation>
    <scope>NUCLEOTIDE SEQUENCE [LARGE SCALE GENOMIC DNA]</scope>
    <source>
        <strain evidence="2 3">ATCC 31962</strain>
    </source>
</reference>
<evidence type="ECO:0000256" key="1">
    <source>
        <dbReference type="SAM" id="Phobius"/>
    </source>
</evidence>
<name>A0ABZ1UME9_9BURK</name>
<dbReference type="EMBL" id="CP136508">
    <property type="protein sequence ID" value="WUR13729.1"/>
    <property type="molecule type" value="Genomic_DNA"/>
</dbReference>
<feature type="transmembrane region" description="Helical" evidence="1">
    <location>
        <begin position="16"/>
        <end position="34"/>
    </location>
</feature>
<protein>
    <submittedName>
        <fullName evidence="2">DUF445 domain-containing protein</fullName>
    </submittedName>
</protein>
<evidence type="ECO:0000313" key="2">
    <source>
        <dbReference type="EMBL" id="WUR13729.1"/>
    </source>
</evidence>